<keyword evidence="2" id="KW-1185">Reference proteome</keyword>
<dbReference type="EMBL" id="KI630784">
    <property type="protein sequence ID" value="EYU33255.1"/>
    <property type="molecule type" value="Genomic_DNA"/>
</dbReference>
<evidence type="ECO:0000313" key="1">
    <source>
        <dbReference type="EMBL" id="EYU33255.1"/>
    </source>
</evidence>
<dbReference type="eggNOG" id="ENOG502S6ZZ">
    <property type="taxonomic scope" value="Eukaryota"/>
</dbReference>
<dbReference type="Proteomes" id="UP000030748">
    <property type="component" value="Unassembled WGS sequence"/>
</dbReference>
<protein>
    <submittedName>
        <fullName evidence="1">Uncharacterized protein</fullName>
    </submittedName>
</protein>
<proteinExistence type="predicted"/>
<evidence type="ECO:0000313" key="2">
    <source>
        <dbReference type="Proteomes" id="UP000030748"/>
    </source>
</evidence>
<reference evidence="1 2" key="1">
    <citation type="journal article" date="2013" name="Proc. Natl. Acad. Sci. U.S.A.">
        <title>Fine-scale variation in meiotic recombination in Mimulus inferred from population shotgun sequencing.</title>
        <authorList>
            <person name="Hellsten U."/>
            <person name="Wright K.M."/>
            <person name="Jenkins J."/>
            <person name="Shu S."/>
            <person name="Yuan Y."/>
            <person name="Wessler S.R."/>
            <person name="Schmutz J."/>
            <person name="Willis J.H."/>
            <person name="Rokhsar D.S."/>
        </authorList>
    </citation>
    <scope>NUCLEOTIDE SEQUENCE [LARGE SCALE GENOMIC DNA]</scope>
    <source>
        <strain evidence="2">cv. DUN x IM62</strain>
    </source>
</reference>
<sequence length="94" mass="11593">MGYTELLEKRQLFLRSYQFSRKLSLGERIKNSFSRVRKVLWARFRSARKLRKILWLNLKNGIFFTTTTTTRRRRRRRLLFLSCNYHYSQSSCFC</sequence>
<name>A0A022R343_ERYGU</name>
<organism evidence="1 2">
    <name type="scientific">Erythranthe guttata</name>
    <name type="common">Yellow monkey flower</name>
    <name type="synonym">Mimulus guttatus</name>
    <dbReference type="NCBI Taxonomy" id="4155"/>
    <lineage>
        <taxon>Eukaryota</taxon>
        <taxon>Viridiplantae</taxon>
        <taxon>Streptophyta</taxon>
        <taxon>Embryophyta</taxon>
        <taxon>Tracheophyta</taxon>
        <taxon>Spermatophyta</taxon>
        <taxon>Magnoliopsida</taxon>
        <taxon>eudicotyledons</taxon>
        <taxon>Gunneridae</taxon>
        <taxon>Pentapetalae</taxon>
        <taxon>asterids</taxon>
        <taxon>lamiids</taxon>
        <taxon>Lamiales</taxon>
        <taxon>Phrymaceae</taxon>
        <taxon>Erythranthe</taxon>
    </lineage>
</organism>
<gene>
    <name evidence="1" type="ORF">MIMGU_mgv1a025756mg</name>
</gene>
<accession>A0A022R343</accession>
<dbReference type="AlphaFoldDB" id="A0A022R343"/>